<evidence type="ECO:0000256" key="3">
    <source>
        <dbReference type="RuleBase" id="RU003476"/>
    </source>
</evidence>
<evidence type="ECO:0000256" key="2">
    <source>
        <dbReference type="ARBA" id="ARBA00022801"/>
    </source>
</evidence>
<dbReference type="InterPro" id="IPR020476">
    <property type="entry name" value="Nudix_hydrolase"/>
</dbReference>
<dbReference type="AlphaFoldDB" id="A0A235BZ23"/>
<dbReference type="FunFam" id="3.90.79.10:FF:000024">
    <property type="entry name" value="ADP-ribose pyrophosphatase"/>
    <property type="match status" value="1"/>
</dbReference>
<comment type="similarity">
    <text evidence="3">Belongs to the Nudix hydrolase family.</text>
</comment>
<dbReference type="CDD" id="cd03424">
    <property type="entry name" value="NUDIX_ADPRase_Nudt5_UGPPase_Nudt14"/>
    <property type="match status" value="1"/>
</dbReference>
<dbReference type="SUPFAM" id="SSF55811">
    <property type="entry name" value="Nudix"/>
    <property type="match status" value="1"/>
</dbReference>
<sequence length="174" mass="20337">MEKQIYRREIYRGRIINLFKDEVLLDNGRKTEREIVEHRGAVACLPFMGGKEIILIRQYRYPVRREIFEIPAGIIERGENPEHAVRRELLEETGYSSNNIEYIVNFYTSPGYSTESLYLYFAYNLKKEIPKPDYDESISLKLLPLSESLIMIKEGRICDAKTIMAIVMASSKVF</sequence>
<dbReference type="PROSITE" id="PS00893">
    <property type="entry name" value="NUDIX_BOX"/>
    <property type="match status" value="1"/>
</dbReference>
<dbReference type="GO" id="GO:0016462">
    <property type="term" value="F:pyrophosphatase activity"/>
    <property type="evidence" value="ECO:0007669"/>
    <property type="project" value="UniProtKB-ARBA"/>
</dbReference>
<dbReference type="PROSITE" id="PS51462">
    <property type="entry name" value="NUDIX"/>
    <property type="match status" value="1"/>
</dbReference>
<comment type="cofactor">
    <cofactor evidence="1">
        <name>Mg(2+)</name>
        <dbReference type="ChEBI" id="CHEBI:18420"/>
    </cofactor>
</comment>
<dbReference type="Proteomes" id="UP000215215">
    <property type="component" value="Unassembled WGS sequence"/>
</dbReference>
<dbReference type="GO" id="GO:0006753">
    <property type="term" value="P:nucleoside phosphate metabolic process"/>
    <property type="evidence" value="ECO:0007669"/>
    <property type="project" value="TreeGrafter"/>
</dbReference>
<proteinExistence type="inferred from homology"/>
<dbReference type="PRINTS" id="PR00502">
    <property type="entry name" value="NUDIXFAMILY"/>
</dbReference>
<keyword evidence="2 3" id="KW-0378">Hydrolase</keyword>
<dbReference type="InterPro" id="IPR020084">
    <property type="entry name" value="NUDIX_hydrolase_CS"/>
</dbReference>
<gene>
    <name evidence="5" type="ORF">CH333_00690</name>
</gene>
<dbReference type="EMBL" id="NOZQ01000009">
    <property type="protein sequence ID" value="OYD17521.1"/>
    <property type="molecule type" value="Genomic_DNA"/>
</dbReference>
<dbReference type="GO" id="GO:0019693">
    <property type="term" value="P:ribose phosphate metabolic process"/>
    <property type="evidence" value="ECO:0007669"/>
    <property type="project" value="TreeGrafter"/>
</dbReference>
<evidence type="ECO:0000259" key="4">
    <source>
        <dbReference type="PROSITE" id="PS51462"/>
    </source>
</evidence>
<organism evidence="5 6">
    <name type="scientific">candidate division WOR-3 bacterium JGI_Cruoil_03_44_89</name>
    <dbReference type="NCBI Taxonomy" id="1973748"/>
    <lineage>
        <taxon>Bacteria</taxon>
        <taxon>Bacteria division WOR-3</taxon>
    </lineage>
</organism>
<dbReference type="PANTHER" id="PTHR11839:SF18">
    <property type="entry name" value="NUDIX HYDROLASE DOMAIN-CONTAINING PROTEIN"/>
    <property type="match status" value="1"/>
</dbReference>
<feature type="domain" description="Nudix hydrolase" evidence="4">
    <location>
        <begin position="37"/>
        <end position="165"/>
    </location>
</feature>
<dbReference type="Pfam" id="PF00293">
    <property type="entry name" value="NUDIX"/>
    <property type="match status" value="1"/>
</dbReference>
<evidence type="ECO:0000313" key="5">
    <source>
        <dbReference type="EMBL" id="OYD17521.1"/>
    </source>
</evidence>
<dbReference type="Gene3D" id="3.90.79.10">
    <property type="entry name" value="Nucleoside Triphosphate Pyrophosphohydrolase"/>
    <property type="match status" value="1"/>
</dbReference>
<dbReference type="InterPro" id="IPR000086">
    <property type="entry name" value="NUDIX_hydrolase_dom"/>
</dbReference>
<name>A0A235BZ23_UNCW3</name>
<dbReference type="PANTHER" id="PTHR11839">
    <property type="entry name" value="UDP/ADP-SUGAR PYROPHOSPHATASE"/>
    <property type="match status" value="1"/>
</dbReference>
<evidence type="ECO:0000313" key="6">
    <source>
        <dbReference type="Proteomes" id="UP000215215"/>
    </source>
</evidence>
<comment type="caution">
    <text evidence="5">The sequence shown here is derived from an EMBL/GenBank/DDBJ whole genome shotgun (WGS) entry which is preliminary data.</text>
</comment>
<dbReference type="InterPro" id="IPR015797">
    <property type="entry name" value="NUDIX_hydrolase-like_dom_sf"/>
</dbReference>
<accession>A0A235BZ23</accession>
<protein>
    <recommendedName>
        <fullName evidence="4">Nudix hydrolase domain-containing protein</fullName>
    </recommendedName>
</protein>
<reference evidence="5 6" key="1">
    <citation type="submission" date="2017-07" db="EMBL/GenBank/DDBJ databases">
        <title>Recovery of genomes from metagenomes via a dereplication, aggregation, and scoring strategy.</title>
        <authorList>
            <person name="Sieber C.M."/>
            <person name="Probst A.J."/>
            <person name="Sharrar A."/>
            <person name="Thomas B.C."/>
            <person name="Hess M."/>
            <person name="Tringe S.G."/>
            <person name="Banfield J.F."/>
        </authorList>
    </citation>
    <scope>NUCLEOTIDE SEQUENCE [LARGE SCALE GENOMIC DNA]</scope>
    <source>
        <strain evidence="5">JGI_Cruoil_03_44_89</strain>
    </source>
</reference>
<evidence type="ECO:0000256" key="1">
    <source>
        <dbReference type="ARBA" id="ARBA00001946"/>
    </source>
</evidence>